<dbReference type="SUPFAM" id="SSF54160">
    <property type="entry name" value="Chromo domain-like"/>
    <property type="match status" value="1"/>
</dbReference>
<dbReference type="CDD" id="cd09274">
    <property type="entry name" value="RNase_HI_RT_Ty3"/>
    <property type="match status" value="1"/>
</dbReference>
<protein>
    <recommendedName>
        <fullName evidence="5">Chromo domain-containing protein</fullName>
    </recommendedName>
</protein>
<dbReference type="STRING" id="47428.A0A284RHU2"/>
<dbReference type="OrthoDB" id="3029806at2759"/>
<dbReference type="SUPFAM" id="SSF56672">
    <property type="entry name" value="DNA/RNA polymerases"/>
    <property type="match status" value="1"/>
</dbReference>
<dbReference type="InterPro" id="IPR016197">
    <property type="entry name" value="Chromo-like_dom_sf"/>
</dbReference>
<gene>
    <name evidence="3" type="ORF">ARMOST_11676</name>
</gene>
<dbReference type="OMA" id="EFEWIPA"/>
<organism evidence="3 4">
    <name type="scientific">Armillaria ostoyae</name>
    <name type="common">Armillaria root rot fungus</name>
    <dbReference type="NCBI Taxonomy" id="47428"/>
    <lineage>
        <taxon>Eukaryota</taxon>
        <taxon>Fungi</taxon>
        <taxon>Dikarya</taxon>
        <taxon>Basidiomycota</taxon>
        <taxon>Agaricomycotina</taxon>
        <taxon>Agaricomycetes</taxon>
        <taxon>Agaricomycetidae</taxon>
        <taxon>Agaricales</taxon>
        <taxon>Marasmiineae</taxon>
        <taxon>Physalacriaceae</taxon>
        <taxon>Armillaria</taxon>
    </lineage>
</organism>
<keyword evidence="4" id="KW-1185">Reference proteome</keyword>
<evidence type="ECO:0008006" key="5">
    <source>
        <dbReference type="Google" id="ProtNLM"/>
    </source>
</evidence>
<name>A0A284RHU2_ARMOS</name>
<sequence length="378" mass="44001">MQGTLWKFDNKCMTTFNELKQAFTYAPILTHWISDQQLVVETNASNYAIATILSINLEDSEIHPNTFLSWSLHNAELNYDTHDKELLAIFEAFKYWCHYLEGSVDSIDVVMDYKNLEYFSTIKILTQWQVQWSGYLSQFNLWSIDESDILYLDNRIYVLDSENLHLHVLQNNHDHILAGHFGQNQTLELVQQNYTTPLIPKNSPSYLSLTFSPNMIYLTTSPLTTAPNLFPNSHAPLLKPLTWNSTSLSDTIQRPTDKQNVQTKPWNSTSVSTVLTNRTTEIYYYPVEENTIPNHTQPLSPPVKVEDEEQYKIAQIFDSMINCWFQCPLLYRIQWLGYEGTNEEFAWLPATKFSTDEFIEDFHCHYPDKPKPLAKVTI</sequence>
<dbReference type="Pfam" id="PF17919">
    <property type="entry name" value="RT_RNaseH_2"/>
    <property type="match status" value="1"/>
</dbReference>
<dbReference type="PANTHER" id="PTHR34072">
    <property type="entry name" value="ENZYMATIC POLYPROTEIN-RELATED"/>
    <property type="match status" value="1"/>
</dbReference>
<evidence type="ECO:0000259" key="2">
    <source>
        <dbReference type="Pfam" id="PF17921"/>
    </source>
</evidence>
<dbReference type="InterPro" id="IPR041577">
    <property type="entry name" value="RT_RNaseH_2"/>
</dbReference>
<dbReference type="Proteomes" id="UP000219338">
    <property type="component" value="Unassembled WGS sequence"/>
</dbReference>
<evidence type="ECO:0000313" key="3">
    <source>
        <dbReference type="EMBL" id="SJL08313.1"/>
    </source>
</evidence>
<dbReference type="InterPro" id="IPR041588">
    <property type="entry name" value="Integrase_H2C2"/>
</dbReference>
<accession>A0A284RHU2</accession>
<dbReference type="PANTHER" id="PTHR34072:SF52">
    <property type="entry name" value="RIBONUCLEASE H"/>
    <property type="match status" value="1"/>
</dbReference>
<proteinExistence type="predicted"/>
<dbReference type="EMBL" id="FUEG01000009">
    <property type="protein sequence ID" value="SJL08313.1"/>
    <property type="molecule type" value="Genomic_DNA"/>
</dbReference>
<evidence type="ECO:0000259" key="1">
    <source>
        <dbReference type="Pfam" id="PF17919"/>
    </source>
</evidence>
<feature type="domain" description="Integrase zinc-binding" evidence="2">
    <location>
        <begin position="162"/>
        <end position="198"/>
    </location>
</feature>
<dbReference type="AlphaFoldDB" id="A0A284RHU2"/>
<evidence type="ECO:0000313" key="4">
    <source>
        <dbReference type="Proteomes" id="UP000219338"/>
    </source>
</evidence>
<reference evidence="4" key="1">
    <citation type="journal article" date="2017" name="Nat. Ecol. Evol.">
        <title>Genome expansion and lineage-specific genetic innovations in the forest pathogenic fungi Armillaria.</title>
        <authorList>
            <person name="Sipos G."/>
            <person name="Prasanna A.N."/>
            <person name="Walter M.C."/>
            <person name="O'Connor E."/>
            <person name="Balint B."/>
            <person name="Krizsan K."/>
            <person name="Kiss B."/>
            <person name="Hess J."/>
            <person name="Varga T."/>
            <person name="Slot J."/>
            <person name="Riley R."/>
            <person name="Boka B."/>
            <person name="Rigling D."/>
            <person name="Barry K."/>
            <person name="Lee J."/>
            <person name="Mihaltcheva S."/>
            <person name="LaButti K."/>
            <person name="Lipzen A."/>
            <person name="Waldron R."/>
            <person name="Moloney N.M."/>
            <person name="Sperisen C."/>
            <person name="Kredics L."/>
            <person name="Vagvoelgyi C."/>
            <person name="Patrignani A."/>
            <person name="Fitzpatrick D."/>
            <person name="Nagy I."/>
            <person name="Doyle S."/>
            <person name="Anderson J.B."/>
            <person name="Grigoriev I.V."/>
            <person name="Gueldener U."/>
            <person name="Muensterkoetter M."/>
            <person name="Nagy L.G."/>
        </authorList>
    </citation>
    <scope>NUCLEOTIDE SEQUENCE [LARGE SCALE GENOMIC DNA]</scope>
    <source>
        <strain evidence="4">C18/9</strain>
    </source>
</reference>
<dbReference type="Pfam" id="PF17921">
    <property type="entry name" value="Integrase_H2C2"/>
    <property type="match status" value="1"/>
</dbReference>
<feature type="domain" description="Reverse transcriptase/retrotransposon-derived protein RNase H-like" evidence="1">
    <location>
        <begin position="9"/>
        <end position="103"/>
    </location>
</feature>
<dbReference type="InterPro" id="IPR043502">
    <property type="entry name" value="DNA/RNA_pol_sf"/>
</dbReference>